<dbReference type="Proteomes" id="UP000002593">
    <property type="component" value="Chromosome"/>
</dbReference>
<evidence type="ECO:0000259" key="1">
    <source>
        <dbReference type="Pfam" id="PF12804"/>
    </source>
</evidence>
<dbReference type="STRING" id="415426.Hbut_1030"/>
<dbReference type="Pfam" id="PF12804">
    <property type="entry name" value="NTP_transf_3"/>
    <property type="match status" value="1"/>
</dbReference>
<dbReference type="AlphaFoldDB" id="A2BLL3"/>
<dbReference type="HOGENOM" id="CLU_1017830_0_0_2"/>
<dbReference type="EnsemblBacteria" id="ABM80874">
    <property type="protein sequence ID" value="ABM80874"/>
    <property type="gene ID" value="Hbut_1030"/>
</dbReference>
<accession>A2BLL3</accession>
<organism evidence="2 3">
    <name type="scientific">Hyperthermus butylicus (strain DSM 5456 / JCM 9403 / PLM1-5)</name>
    <dbReference type="NCBI Taxonomy" id="415426"/>
    <lineage>
        <taxon>Archaea</taxon>
        <taxon>Thermoproteota</taxon>
        <taxon>Thermoprotei</taxon>
        <taxon>Desulfurococcales</taxon>
        <taxon>Pyrodictiaceae</taxon>
        <taxon>Hyperthermus</taxon>
    </lineage>
</organism>
<protein>
    <recommendedName>
        <fullName evidence="1">MobA-like NTP transferase domain-containing protein</fullName>
    </recommendedName>
</protein>
<dbReference type="InterPro" id="IPR029044">
    <property type="entry name" value="Nucleotide-diphossugar_trans"/>
</dbReference>
<dbReference type="KEGG" id="hbu:Hbut_1030"/>
<dbReference type="SUPFAM" id="SSF53448">
    <property type="entry name" value="Nucleotide-diphospho-sugar transferases"/>
    <property type="match status" value="1"/>
</dbReference>
<reference evidence="2 3" key="1">
    <citation type="journal article" date="2007" name="Archaea">
        <title>The genome of Hyperthermus butylicus: a sulfur-reducing, peptide fermenting, neutrophilic Crenarchaeote growing up to 108 degrees C.</title>
        <authorList>
            <person name="Brugger K."/>
            <person name="Chen L."/>
            <person name="Stark M."/>
            <person name="Zibat A."/>
            <person name="Redder P."/>
            <person name="Ruepp A."/>
            <person name="Awayez M."/>
            <person name="She Q."/>
            <person name="Garrett R.A."/>
            <person name="Klenk H.P."/>
        </authorList>
    </citation>
    <scope>NUCLEOTIDE SEQUENCE [LARGE SCALE GENOMIC DNA]</scope>
    <source>
        <strain evidence="3">DSM 5456 / JCM 9403 / PLM1-5</strain>
    </source>
</reference>
<evidence type="ECO:0000313" key="3">
    <source>
        <dbReference type="Proteomes" id="UP000002593"/>
    </source>
</evidence>
<name>A2BLL3_HYPBU</name>
<feature type="domain" description="MobA-like NTP transferase" evidence="1">
    <location>
        <begin position="13"/>
        <end position="160"/>
    </location>
</feature>
<keyword evidence="3" id="KW-1185">Reference proteome</keyword>
<proteinExistence type="predicted"/>
<gene>
    <name evidence="2" type="ordered locus">Hbut_1030</name>
</gene>
<sequence length="273" mass="29278">MLVRGTSVVLFNAYILAGGEGRRFGGDKLAALVDSVASIARLADAAWRAGAAAVYAVTRSVERCRTYMSLAKLTSCLYDEPPLPGCEGPAVAIYTALRHAAEAGARAVILPGDAPWLTWLQVWSLQAYGLGVADAATIIHGDGYLESLVQAYNPDAAARAARAITGWCKVRGYARATDPLRAQPTIALIGSGLTAYTATAYAHINTREVIRTRQPKNPLSNSTVIIVEAGVAPDNPSMCWLLCRELETYTLHGIEQLARQARQDFEVLCSKDK</sequence>
<dbReference type="EMBL" id="CP000493">
    <property type="protein sequence ID" value="ABM80874.1"/>
    <property type="molecule type" value="Genomic_DNA"/>
</dbReference>
<dbReference type="GO" id="GO:0016779">
    <property type="term" value="F:nucleotidyltransferase activity"/>
    <property type="evidence" value="ECO:0007669"/>
    <property type="project" value="UniProtKB-ARBA"/>
</dbReference>
<dbReference type="InterPro" id="IPR025877">
    <property type="entry name" value="MobA-like_NTP_Trfase"/>
</dbReference>
<evidence type="ECO:0000313" key="2">
    <source>
        <dbReference type="EMBL" id="ABM80874.1"/>
    </source>
</evidence>
<dbReference type="eggNOG" id="arCOG01872">
    <property type="taxonomic scope" value="Archaea"/>
</dbReference>
<dbReference type="Gene3D" id="3.90.550.10">
    <property type="entry name" value="Spore Coat Polysaccharide Biosynthesis Protein SpsA, Chain A"/>
    <property type="match status" value="1"/>
</dbReference>